<dbReference type="InterPro" id="IPR009075">
    <property type="entry name" value="AcylCo_DH/oxidase_C"/>
</dbReference>
<evidence type="ECO:0000259" key="7">
    <source>
        <dbReference type="Pfam" id="PF02771"/>
    </source>
</evidence>
<feature type="domain" description="Acyl-CoA dehydrogenase/oxidase C-terminal" evidence="6">
    <location>
        <begin position="189"/>
        <end position="325"/>
    </location>
</feature>
<dbReference type="EMBL" id="CP041765">
    <property type="protein sequence ID" value="QDQ98204.1"/>
    <property type="molecule type" value="Genomic_DNA"/>
</dbReference>
<dbReference type="PANTHER" id="PTHR43884:SF20">
    <property type="entry name" value="ACYL-COA DEHYDROGENASE FADE28"/>
    <property type="match status" value="1"/>
</dbReference>
<gene>
    <name evidence="8" type="ORF">FO059_13910</name>
</gene>
<sequence length="326" mass="33222">MRFALEEIHDDFAASLDSLLSKADLPAVIRAWSDGDSAPGTALWGRLAETGVNGLLIGEDDGGMGADALFLIVAAEKLGYHGVPGPVAETLAVAPALLAAVAPDRLGALSEGALATVAAPPATPYAVDADTASTVLRVDPAADGGATVALGEPGARAQSVDRARHLYQTAAGSPLGTVDSGVLAAAQDLGALATAAQLQGLGQAMLDSTVEYAKQRKQFGRAIGSQQAVKHLVAEVAVAVEMARPLLHAAAMAVRDGAPTARRDVSAAKVACGQAAYHSSRVALQVHGAIGYTQEHDLSLLLTKTRALVTAWGTPAEHRGRIMEAL</sequence>
<keyword evidence="5" id="KW-0560">Oxidoreductase</keyword>
<dbReference type="GO" id="GO:0003995">
    <property type="term" value="F:acyl-CoA dehydrogenase activity"/>
    <property type="evidence" value="ECO:0007669"/>
    <property type="project" value="TreeGrafter"/>
</dbReference>
<reference evidence="8 9" key="2">
    <citation type="submission" date="2019-07" db="EMBL/GenBank/DDBJ databases">
        <authorList>
            <person name="Huang Y."/>
        </authorList>
    </citation>
    <scope>NUCLEOTIDE SEQUENCE [LARGE SCALE GENOMIC DNA]</scope>
    <source>
        <strain evidence="8 9">HY188</strain>
    </source>
</reference>
<name>A0A516X569_9ACTN</name>
<evidence type="ECO:0000313" key="8">
    <source>
        <dbReference type="EMBL" id="QDQ98204.1"/>
    </source>
</evidence>
<reference evidence="8 9" key="1">
    <citation type="submission" date="2019-07" db="EMBL/GenBank/DDBJ databases">
        <title>Tomitella cavernea sp. nov., an actinomycete isolated from soil.</title>
        <authorList>
            <person name="Cheng J."/>
        </authorList>
    </citation>
    <scope>NUCLEOTIDE SEQUENCE [LARGE SCALE GENOMIC DNA]</scope>
    <source>
        <strain evidence="8 9">HY188</strain>
    </source>
</reference>
<evidence type="ECO:0000256" key="5">
    <source>
        <dbReference type="ARBA" id="ARBA00023002"/>
    </source>
</evidence>
<proteinExistence type="inferred from homology"/>
<dbReference type="Gene3D" id="1.10.540.10">
    <property type="entry name" value="Acyl-CoA dehydrogenase/oxidase, N-terminal domain"/>
    <property type="match status" value="1"/>
</dbReference>
<dbReference type="InterPro" id="IPR036250">
    <property type="entry name" value="AcylCo_DH-like_C"/>
</dbReference>
<dbReference type="SUPFAM" id="SSF56645">
    <property type="entry name" value="Acyl-CoA dehydrogenase NM domain-like"/>
    <property type="match status" value="1"/>
</dbReference>
<evidence type="ECO:0000256" key="1">
    <source>
        <dbReference type="ARBA" id="ARBA00001974"/>
    </source>
</evidence>
<dbReference type="GO" id="GO:0050660">
    <property type="term" value="F:flavin adenine dinucleotide binding"/>
    <property type="evidence" value="ECO:0007669"/>
    <property type="project" value="InterPro"/>
</dbReference>
<dbReference type="RefSeq" id="WP_143909611.1">
    <property type="nucleotide sequence ID" value="NZ_CP041765.1"/>
</dbReference>
<feature type="domain" description="Acyl-CoA dehydrogenase/oxidase N-terminal" evidence="7">
    <location>
        <begin position="10"/>
        <end position="88"/>
    </location>
</feature>
<evidence type="ECO:0000256" key="4">
    <source>
        <dbReference type="ARBA" id="ARBA00022827"/>
    </source>
</evidence>
<dbReference type="InterPro" id="IPR009100">
    <property type="entry name" value="AcylCoA_DH/oxidase_NM_dom_sf"/>
</dbReference>
<comment type="cofactor">
    <cofactor evidence="1">
        <name>FAD</name>
        <dbReference type="ChEBI" id="CHEBI:57692"/>
    </cofactor>
</comment>
<dbReference type="InterPro" id="IPR037069">
    <property type="entry name" value="AcylCoA_DH/ox_N_sf"/>
</dbReference>
<dbReference type="Gene3D" id="1.20.140.10">
    <property type="entry name" value="Butyryl-CoA Dehydrogenase, subunit A, domain 3"/>
    <property type="match status" value="1"/>
</dbReference>
<keyword evidence="3" id="KW-0285">Flavoprotein</keyword>
<organism evidence="8 9">
    <name type="scientific">Tomitella fengzijianii</name>
    <dbReference type="NCBI Taxonomy" id="2597660"/>
    <lineage>
        <taxon>Bacteria</taxon>
        <taxon>Bacillati</taxon>
        <taxon>Actinomycetota</taxon>
        <taxon>Actinomycetes</taxon>
        <taxon>Mycobacteriales</taxon>
        <taxon>Tomitella</taxon>
    </lineage>
</organism>
<keyword evidence="4" id="KW-0274">FAD</keyword>
<dbReference type="AlphaFoldDB" id="A0A516X569"/>
<keyword evidence="9" id="KW-1185">Reference proteome</keyword>
<protein>
    <submittedName>
        <fullName evidence="8">Acyl-CoA dehydrogenase</fullName>
    </submittedName>
</protein>
<dbReference type="Pfam" id="PF02771">
    <property type="entry name" value="Acyl-CoA_dh_N"/>
    <property type="match status" value="1"/>
</dbReference>
<accession>A0A516X569</accession>
<dbReference type="PANTHER" id="PTHR43884">
    <property type="entry name" value="ACYL-COA DEHYDROGENASE"/>
    <property type="match status" value="1"/>
</dbReference>
<comment type="similarity">
    <text evidence="2">Belongs to the acyl-CoA dehydrogenase family.</text>
</comment>
<evidence type="ECO:0000256" key="3">
    <source>
        <dbReference type="ARBA" id="ARBA00022630"/>
    </source>
</evidence>
<evidence type="ECO:0000313" key="9">
    <source>
        <dbReference type="Proteomes" id="UP000317344"/>
    </source>
</evidence>
<dbReference type="Proteomes" id="UP000317344">
    <property type="component" value="Chromosome"/>
</dbReference>
<dbReference type="OrthoDB" id="8677713at2"/>
<dbReference type="SUPFAM" id="SSF47203">
    <property type="entry name" value="Acyl-CoA dehydrogenase C-terminal domain-like"/>
    <property type="match status" value="1"/>
</dbReference>
<evidence type="ECO:0000256" key="2">
    <source>
        <dbReference type="ARBA" id="ARBA00009347"/>
    </source>
</evidence>
<evidence type="ECO:0000259" key="6">
    <source>
        <dbReference type="Pfam" id="PF00441"/>
    </source>
</evidence>
<dbReference type="Pfam" id="PF00441">
    <property type="entry name" value="Acyl-CoA_dh_1"/>
    <property type="match status" value="1"/>
</dbReference>
<dbReference type="KEGG" id="toy:FO059_13910"/>
<dbReference type="InterPro" id="IPR013786">
    <property type="entry name" value="AcylCoA_DH/ox_N"/>
</dbReference>